<dbReference type="RefSeq" id="WP_013575133.1">
    <property type="nucleotide sequence ID" value="NC_015061.1"/>
</dbReference>
<protein>
    <recommendedName>
        <fullName evidence="3">DUF3168 domain-containing protein</fullName>
    </recommendedName>
</protein>
<accession>A0A0H3F889</accession>
<gene>
    <name evidence="1" type="ordered locus">Rahaq_1813</name>
</gene>
<name>A0A0H3F889_RAHSY</name>
<dbReference type="eggNOG" id="ENOG5032USX">
    <property type="taxonomic scope" value="Bacteria"/>
</dbReference>
<dbReference type="HOGENOM" id="CLU_169532_0_0_6"/>
<evidence type="ECO:0000313" key="2">
    <source>
        <dbReference type="Proteomes" id="UP000007257"/>
    </source>
</evidence>
<dbReference type="InterPro" id="IPR021508">
    <property type="entry name" value="Gp17-like"/>
</dbReference>
<dbReference type="OrthoDB" id="9115292at2"/>
<dbReference type="Proteomes" id="UP000007257">
    <property type="component" value="Chromosome"/>
</dbReference>
<evidence type="ECO:0000313" key="1">
    <source>
        <dbReference type="EMBL" id="ADW73431.1"/>
    </source>
</evidence>
<dbReference type="EMBL" id="CP002505">
    <property type="protein sequence ID" value="ADW73431.1"/>
    <property type="molecule type" value="Genomic_DNA"/>
</dbReference>
<sequence>MTEADVFALIGMLAGGQVYPYVAPLNAEGQTAVSAPWIVFSIVSENFGDTLCGPAEETDSVQVDVYAKSPDEARAIRELVQNALAPLNFTQLNRTNGYESETGLYRAMLEIQNQQ</sequence>
<proteinExistence type="predicted"/>
<reference evidence="1 2" key="2">
    <citation type="journal article" date="2012" name="J. Bacteriol.">
        <title>Complete Genome Sequence of Rahnella sp. Strain Y9602, a Gammaproteobacterium Isolate from Metal- and Radionuclide-Contaminated Soil.</title>
        <authorList>
            <person name="Martinez R.J."/>
            <person name="Bruce D."/>
            <person name="Detter C."/>
            <person name="Goodwin L.A."/>
            <person name="Han J."/>
            <person name="Han C.S."/>
            <person name="Held B."/>
            <person name="Land M.L."/>
            <person name="Mikhailova N."/>
            <person name="Nolan M."/>
            <person name="Pennacchio L."/>
            <person name="Pitluck S."/>
            <person name="Tapia R."/>
            <person name="Woyke T."/>
            <person name="Sobecky P.A."/>
        </authorList>
    </citation>
    <scope>NUCLEOTIDE SEQUENCE [LARGE SCALE GENOMIC DNA]</scope>
    <source>
        <strain evidence="1 2">Y9602</strain>
    </source>
</reference>
<dbReference type="Pfam" id="PF11367">
    <property type="entry name" value="Tail_completion_gp17"/>
    <property type="match status" value="1"/>
</dbReference>
<evidence type="ECO:0008006" key="3">
    <source>
        <dbReference type="Google" id="ProtNLM"/>
    </source>
</evidence>
<reference evidence="2" key="1">
    <citation type="submission" date="2011-01" db="EMBL/GenBank/DDBJ databases">
        <title>Complete sequence of chromosome of Rahnella sp. Y9602.</title>
        <authorList>
            <consortium name="US DOE Joint Genome Institute"/>
            <person name="Lucas S."/>
            <person name="Copeland A."/>
            <person name="Lapidus A."/>
            <person name="Cheng J.-F."/>
            <person name="Goodwin L."/>
            <person name="Pitluck S."/>
            <person name="Lu M."/>
            <person name="Detter J.C."/>
            <person name="Han C."/>
            <person name="Tapia R."/>
            <person name="Land M."/>
            <person name="Hauser L."/>
            <person name="Kyrpides N."/>
            <person name="Ivanova N."/>
            <person name="Ovchinnikova G."/>
            <person name="Pagani I."/>
            <person name="Sobecky P.A."/>
            <person name="Martinez R.J."/>
            <person name="Woyke T."/>
        </authorList>
    </citation>
    <scope>NUCLEOTIDE SEQUENCE [LARGE SCALE GENOMIC DNA]</scope>
    <source>
        <strain evidence="2">Y9602</strain>
    </source>
</reference>
<dbReference type="KEGG" id="rah:Rahaq_1813"/>
<dbReference type="AlphaFoldDB" id="A0A0H3F889"/>
<organism evidence="1 2">
    <name type="scientific">Rahnella sp. (strain Y9602)</name>
    <dbReference type="NCBI Taxonomy" id="2703885"/>
    <lineage>
        <taxon>Bacteria</taxon>
        <taxon>Pseudomonadati</taxon>
        <taxon>Pseudomonadota</taxon>
        <taxon>Gammaproteobacteria</taxon>
        <taxon>Enterobacterales</taxon>
        <taxon>Yersiniaceae</taxon>
        <taxon>Rahnella</taxon>
    </lineage>
</organism>